<name>A0AA88A0L6_FICCA</name>
<dbReference type="Proteomes" id="UP001187192">
    <property type="component" value="Unassembled WGS sequence"/>
</dbReference>
<keyword evidence="2" id="KW-1185">Reference proteome</keyword>
<accession>A0AA88A0L6</accession>
<reference evidence="1" key="1">
    <citation type="submission" date="2023-07" db="EMBL/GenBank/DDBJ databases">
        <title>draft genome sequence of fig (Ficus carica).</title>
        <authorList>
            <person name="Takahashi T."/>
            <person name="Nishimura K."/>
        </authorList>
    </citation>
    <scope>NUCLEOTIDE SEQUENCE</scope>
</reference>
<dbReference type="EMBL" id="BTGU01000014">
    <property type="protein sequence ID" value="GMN42600.1"/>
    <property type="molecule type" value="Genomic_DNA"/>
</dbReference>
<proteinExistence type="predicted"/>
<dbReference type="AlphaFoldDB" id="A0AA88A0L6"/>
<organism evidence="1 2">
    <name type="scientific">Ficus carica</name>
    <name type="common">Common fig</name>
    <dbReference type="NCBI Taxonomy" id="3494"/>
    <lineage>
        <taxon>Eukaryota</taxon>
        <taxon>Viridiplantae</taxon>
        <taxon>Streptophyta</taxon>
        <taxon>Embryophyta</taxon>
        <taxon>Tracheophyta</taxon>
        <taxon>Spermatophyta</taxon>
        <taxon>Magnoliopsida</taxon>
        <taxon>eudicotyledons</taxon>
        <taxon>Gunneridae</taxon>
        <taxon>Pentapetalae</taxon>
        <taxon>rosids</taxon>
        <taxon>fabids</taxon>
        <taxon>Rosales</taxon>
        <taxon>Moraceae</taxon>
        <taxon>Ficeae</taxon>
        <taxon>Ficus</taxon>
    </lineage>
</organism>
<protein>
    <submittedName>
        <fullName evidence="1">Uncharacterized protein</fullName>
    </submittedName>
</protein>
<comment type="caution">
    <text evidence="1">The sequence shown here is derived from an EMBL/GenBank/DDBJ whole genome shotgun (WGS) entry which is preliminary data.</text>
</comment>
<gene>
    <name evidence="1" type="ORF">TIFTF001_011805</name>
</gene>
<evidence type="ECO:0000313" key="2">
    <source>
        <dbReference type="Proteomes" id="UP001187192"/>
    </source>
</evidence>
<sequence>MWLQRISVLAGLESSVALETKPFVIIVGAHSDADDGRDLSVLKKLWWPHVFLGRRSLCFSSSPATVTLQWVWVREREGFRWVWVGG</sequence>
<evidence type="ECO:0000313" key="1">
    <source>
        <dbReference type="EMBL" id="GMN42600.1"/>
    </source>
</evidence>